<evidence type="ECO:0000313" key="4">
    <source>
        <dbReference type="Proteomes" id="UP000031278"/>
    </source>
</evidence>
<evidence type="ECO:0000256" key="1">
    <source>
        <dbReference type="SAM" id="MobiDB-lite"/>
    </source>
</evidence>
<keyword evidence="2" id="KW-0472">Membrane</keyword>
<dbReference type="RefSeq" id="WP_039460033.1">
    <property type="nucleotide sequence ID" value="NZ_JWLZ01000093.1"/>
</dbReference>
<feature type="non-terminal residue" evidence="3">
    <location>
        <position position="193"/>
    </location>
</feature>
<comment type="caution">
    <text evidence="3">The sequence shown here is derived from an EMBL/GenBank/DDBJ whole genome shotgun (WGS) entry which is preliminary data.</text>
</comment>
<accession>A0A0B9H073</accession>
<dbReference type="Proteomes" id="UP000031278">
    <property type="component" value="Unassembled WGS sequence"/>
</dbReference>
<feature type="region of interest" description="Disordered" evidence="1">
    <location>
        <begin position="1"/>
        <end position="26"/>
    </location>
</feature>
<feature type="transmembrane region" description="Helical" evidence="2">
    <location>
        <begin position="175"/>
        <end position="192"/>
    </location>
</feature>
<gene>
    <name evidence="3" type="ORF">RJ45_06885</name>
</gene>
<dbReference type="EMBL" id="JWLZ01000093">
    <property type="protein sequence ID" value="KHT64361.1"/>
    <property type="molecule type" value="Genomic_DNA"/>
</dbReference>
<dbReference type="AlphaFoldDB" id="A0A0B9H073"/>
<evidence type="ECO:0000313" key="3">
    <source>
        <dbReference type="EMBL" id="KHT64361.1"/>
    </source>
</evidence>
<protein>
    <recommendedName>
        <fullName evidence="5">Chemotaxis protein</fullName>
    </recommendedName>
</protein>
<name>A0A0B9H073_9GAMM</name>
<organism evidence="3 4">
    <name type="scientific">Photobacterium gaetbulicola</name>
    <dbReference type="NCBI Taxonomy" id="1295392"/>
    <lineage>
        <taxon>Bacteria</taxon>
        <taxon>Pseudomonadati</taxon>
        <taxon>Pseudomonadota</taxon>
        <taxon>Gammaproteobacteria</taxon>
        <taxon>Vibrionales</taxon>
        <taxon>Vibrionaceae</taxon>
        <taxon>Photobacterium</taxon>
    </lineage>
</organism>
<evidence type="ECO:0008006" key="5">
    <source>
        <dbReference type="Google" id="ProtNLM"/>
    </source>
</evidence>
<sequence>MGKGGRSNSSSTTTNTNTSGQNAIDGDNLGVSIAGVNDSSVHVSMTDHGAMQRASDIAELALLSNSDVTEEAIWGMADVTEAALAMGENSVDKALGFGRDSLEGAFKFGSDAMEFNAELSNNAIEEVSQAHHENLQMIAGLAGNQAAQNSESLAAIKDLASMQADGGQVATSRQMTIVVGLVMAFMAVMMVGG</sequence>
<reference evidence="3 4" key="1">
    <citation type="submission" date="2014-12" db="EMBL/GenBank/DDBJ databases">
        <title>Genome sequencing of Photobacterium gaetbulicola AD005a.</title>
        <authorList>
            <person name="Adrian T.G.S."/>
            <person name="Chan K.G."/>
        </authorList>
    </citation>
    <scope>NUCLEOTIDE SEQUENCE [LARGE SCALE GENOMIC DNA]</scope>
    <source>
        <strain evidence="3 4">AD005a</strain>
    </source>
</reference>
<keyword evidence="2" id="KW-0812">Transmembrane</keyword>
<proteinExistence type="predicted"/>
<keyword evidence="2" id="KW-1133">Transmembrane helix</keyword>
<feature type="compositionally biased region" description="Low complexity" evidence="1">
    <location>
        <begin position="7"/>
        <end position="19"/>
    </location>
</feature>
<evidence type="ECO:0000256" key="2">
    <source>
        <dbReference type="SAM" id="Phobius"/>
    </source>
</evidence>